<dbReference type="GO" id="GO:0020037">
    <property type="term" value="F:heme binding"/>
    <property type="evidence" value="ECO:0007669"/>
    <property type="project" value="InterPro"/>
</dbReference>
<evidence type="ECO:0000256" key="13">
    <source>
        <dbReference type="ARBA" id="ARBA00023136"/>
    </source>
</evidence>
<dbReference type="Proteomes" id="UP000015102">
    <property type="component" value="Unassembled WGS sequence"/>
</dbReference>
<keyword evidence="9" id="KW-0492">Microsome</keyword>
<reference evidence="15" key="1">
    <citation type="submission" date="2013-02" db="EMBL/GenBank/DDBJ databases">
        <authorList>
            <person name="Hughes D."/>
        </authorList>
    </citation>
    <scope>NUCLEOTIDE SEQUENCE</scope>
    <source>
        <strain>Durham</strain>
        <strain evidence="15">NC isolate 2 -- Noor lab</strain>
    </source>
</reference>
<evidence type="ECO:0000256" key="5">
    <source>
        <dbReference type="ARBA" id="ARBA00010617"/>
    </source>
</evidence>
<comment type="subcellular location">
    <subcellularLocation>
        <location evidence="4">Endoplasmic reticulum membrane</location>
        <topology evidence="4">Peripheral membrane protein</topology>
    </subcellularLocation>
    <subcellularLocation>
        <location evidence="3">Microsome membrane</location>
        <topology evidence="3">Peripheral membrane protein</topology>
    </subcellularLocation>
</comment>
<reference evidence="14" key="2">
    <citation type="submission" date="2015-06" db="UniProtKB">
        <authorList>
            <consortium name="EnsemblMetazoa"/>
        </authorList>
    </citation>
    <scope>IDENTIFICATION</scope>
</reference>
<dbReference type="InterPro" id="IPR001128">
    <property type="entry name" value="Cyt_P450"/>
</dbReference>
<evidence type="ECO:0000256" key="12">
    <source>
        <dbReference type="ARBA" id="ARBA00023033"/>
    </source>
</evidence>
<comment type="function">
    <text evidence="2">May be involved in the metabolism of insect hormones and in the breakdown of synthetic insecticides.</text>
</comment>
<dbReference type="GO" id="GO:0005506">
    <property type="term" value="F:iron ion binding"/>
    <property type="evidence" value="ECO:0007669"/>
    <property type="project" value="InterPro"/>
</dbReference>
<dbReference type="Gene3D" id="1.10.630.10">
    <property type="entry name" value="Cytochrome P450"/>
    <property type="match status" value="1"/>
</dbReference>
<dbReference type="PANTHER" id="PTHR24292">
    <property type="entry name" value="CYTOCHROME P450"/>
    <property type="match status" value="1"/>
</dbReference>
<comment type="cofactor">
    <cofactor evidence="1">
        <name>heme</name>
        <dbReference type="ChEBI" id="CHEBI:30413"/>
    </cofactor>
</comment>
<keyword evidence="11" id="KW-0408">Iron</keyword>
<dbReference type="OMA" id="YDRICVR"/>
<keyword evidence="15" id="KW-1185">Reference proteome</keyword>
<dbReference type="GO" id="GO:0016705">
    <property type="term" value="F:oxidoreductase activity, acting on paired donors, with incorporation or reduction of molecular oxygen"/>
    <property type="evidence" value="ECO:0007669"/>
    <property type="project" value="InterPro"/>
</dbReference>
<comment type="similarity">
    <text evidence="5">Belongs to the cytochrome P450 family.</text>
</comment>
<evidence type="ECO:0000313" key="14">
    <source>
        <dbReference type="EnsemblMetazoa" id="MESCA010420-PA"/>
    </source>
</evidence>
<dbReference type="Pfam" id="PF00067">
    <property type="entry name" value="p450"/>
    <property type="match status" value="1"/>
</dbReference>
<dbReference type="STRING" id="36166.T1H2H4"/>
<evidence type="ECO:0000256" key="11">
    <source>
        <dbReference type="ARBA" id="ARBA00023004"/>
    </source>
</evidence>
<evidence type="ECO:0000256" key="7">
    <source>
        <dbReference type="ARBA" id="ARBA00022723"/>
    </source>
</evidence>
<evidence type="ECO:0000256" key="10">
    <source>
        <dbReference type="ARBA" id="ARBA00023002"/>
    </source>
</evidence>
<evidence type="ECO:0000256" key="9">
    <source>
        <dbReference type="ARBA" id="ARBA00022848"/>
    </source>
</evidence>
<dbReference type="AlphaFoldDB" id="T1H2H4"/>
<evidence type="ECO:0000256" key="4">
    <source>
        <dbReference type="ARBA" id="ARBA00004406"/>
    </source>
</evidence>
<dbReference type="InterPro" id="IPR036396">
    <property type="entry name" value="Cyt_P450_sf"/>
</dbReference>
<dbReference type="EnsemblMetazoa" id="MESCA010420-RA">
    <property type="protein sequence ID" value="MESCA010420-PA"/>
    <property type="gene ID" value="MESCA010420"/>
</dbReference>
<sequence>MENQECQDKLREEIMEISETLDGNPISYEAIAKMKYADCVISESMRKWPAVGLLDRVCTKPTVLHDPISGKDVYLKKNDNVQLSVIGIQRDPKYYSEPM</sequence>
<keyword evidence="6" id="KW-0349">Heme</keyword>
<evidence type="ECO:0000313" key="15">
    <source>
        <dbReference type="Proteomes" id="UP000015102"/>
    </source>
</evidence>
<evidence type="ECO:0000256" key="2">
    <source>
        <dbReference type="ARBA" id="ARBA00003690"/>
    </source>
</evidence>
<protein>
    <recommendedName>
        <fullName evidence="16">Cytochrome P450</fullName>
    </recommendedName>
</protein>
<dbReference type="EMBL" id="CAQQ02079578">
    <property type="status" value="NOT_ANNOTATED_CDS"/>
    <property type="molecule type" value="Genomic_DNA"/>
</dbReference>
<dbReference type="GO" id="GO:0005789">
    <property type="term" value="C:endoplasmic reticulum membrane"/>
    <property type="evidence" value="ECO:0007669"/>
    <property type="project" value="UniProtKB-SubCell"/>
</dbReference>
<accession>T1H2H4</accession>
<evidence type="ECO:0000256" key="3">
    <source>
        <dbReference type="ARBA" id="ARBA00004174"/>
    </source>
</evidence>
<evidence type="ECO:0000256" key="1">
    <source>
        <dbReference type="ARBA" id="ARBA00001971"/>
    </source>
</evidence>
<dbReference type="SUPFAM" id="SSF48264">
    <property type="entry name" value="Cytochrome P450"/>
    <property type="match status" value="1"/>
</dbReference>
<evidence type="ECO:0008006" key="16">
    <source>
        <dbReference type="Google" id="ProtNLM"/>
    </source>
</evidence>
<evidence type="ECO:0000256" key="8">
    <source>
        <dbReference type="ARBA" id="ARBA00022824"/>
    </source>
</evidence>
<name>T1H2H4_MEGSC</name>
<keyword evidence="7" id="KW-0479">Metal-binding</keyword>
<keyword evidence="8" id="KW-0256">Endoplasmic reticulum</keyword>
<dbReference type="PANTHER" id="PTHR24292:SF54">
    <property type="entry name" value="CYP9F3-RELATED"/>
    <property type="match status" value="1"/>
</dbReference>
<dbReference type="InterPro" id="IPR050476">
    <property type="entry name" value="Insect_CytP450_Detox"/>
</dbReference>
<keyword evidence="12" id="KW-0503">Monooxygenase</keyword>
<dbReference type="GO" id="GO:0004497">
    <property type="term" value="F:monooxygenase activity"/>
    <property type="evidence" value="ECO:0007669"/>
    <property type="project" value="UniProtKB-KW"/>
</dbReference>
<keyword evidence="10" id="KW-0560">Oxidoreductase</keyword>
<organism evidence="14 15">
    <name type="scientific">Megaselia scalaris</name>
    <name type="common">Humpbacked fly</name>
    <name type="synonym">Phora scalaris</name>
    <dbReference type="NCBI Taxonomy" id="36166"/>
    <lineage>
        <taxon>Eukaryota</taxon>
        <taxon>Metazoa</taxon>
        <taxon>Ecdysozoa</taxon>
        <taxon>Arthropoda</taxon>
        <taxon>Hexapoda</taxon>
        <taxon>Insecta</taxon>
        <taxon>Pterygota</taxon>
        <taxon>Neoptera</taxon>
        <taxon>Endopterygota</taxon>
        <taxon>Diptera</taxon>
        <taxon>Brachycera</taxon>
        <taxon>Muscomorpha</taxon>
        <taxon>Platypezoidea</taxon>
        <taxon>Phoridae</taxon>
        <taxon>Megaseliini</taxon>
        <taxon>Megaselia</taxon>
    </lineage>
</organism>
<evidence type="ECO:0000256" key="6">
    <source>
        <dbReference type="ARBA" id="ARBA00022617"/>
    </source>
</evidence>
<keyword evidence="13" id="KW-0472">Membrane</keyword>
<proteinExistence type="inferred from homology"/>
<dbReference type="HOGENOM" id="CLU_2564994_0_0_1"/>